<organism evidence="2 3">
    <name type="scientific">Trifolium pratense</name>
    <name type="common">Red clover</name>
    <dbReference type="NCBI Taxonomy" id="57577"/>
    <lineage>
        <taxon>Eukaryota</taxon>
        <taxon>Viridiplantae</taxon>
        <taxon>Streptophyta</taxon>
        <taxon>Embryophyta</taxon>
        <taxon>Tracheophyta</taxon>
        <taxon>Spermatophyta</taxon>
        <taxon>Magnoliopsida</taxon>
        <taxon>eudicotyledons</taxon>
        <taxon>Gunneridae</taxon>
        <taxon>Pentapetalae</taxon>
        <taxon>rosids</taxon>
        <taxon>fabids</taxon>
        <taxon>Fabales</taxon>
        <taxon>Fabaceae</taxon>
        <taxon>Papilionoideae</taxon>
        <taxon>50 kb inversion clade</taxon>
        <taxon>NPAAA clade</taxon>
        <taxon>Hologalegina</taxon>
        <taxon>IRL clade</taxon>
        <taxon>Trifolieae</taxon>
        <taxon>Trifolium</taxon>
    </lineage>
</organism>
<sequence length="106" mass="12006">MVFSISNSKPLFFLFLFLFLCQPFHAVVVAQDVSSRKPFSTKRPILLNCGDLVLKSKCSQNSKCTWCTSQDLDDTCFSKSEALRLPHQRVVNGDVVYLNIVIVVVY</sequence>
<protein>
    <submittedName>
        <fullName evidence="2">Uncharacterized protein</fullName>
    </submittedName>
</protein>
<dbReference type="PANTHER" id="PTHR36896:SF2">
    <property type="entry name" value="OS01G0729500 PROTEIN"/>
    <property type="match status" value="1"/>
</dbReference>
<name>A0A2K3MF46_TRIPR</name>
<gene>
    <name evidence="2" type="ORF">L195_g045513</name>
</gene>
<feature type="signal peptide" evidence="1">
    <location>
        <begin position="1"/>
        <end position="26"/>
    </location>
</feature>
<reference evidence="2 3" key="1">
    <citation type="journal article" date="2014" name="Am. J. Bot.">
        <title>Genome assembly and annotation for red clover (Trifolium pratense; Fabaceae).</title>
        <authorList>
            <person name="Istvanek J."/>
            <person name="Jaros M."/>
            <person name="Krenek A."/>
            <person name="Repkova J."/>
        </authorList>
    </citation>
    <scope>NUCLEOTIDE SEQUENCE [LARGE SCALE GENOMIC DNA]</scope>
    <source>
        <strain evidence="3">cv. Tatra</strain>
        <tissue evidence="2">Young leaves</tissue>
    </source>
</reference>
<dbReference type="EMBL" id="ASHM01059656">
    <property type="protein sequence ID" value="PNX89394.1"/>
    <property type="molecule type" value="Genomic_DNA"/>
</dbReference>
<proteinExistence type="predicted"/>
<accession>A0A2K3MF46</accession>
<dbReference type="Proteomes" id="UP000236291">
    <property type="component" value="Unassembled WGS sequence"/>
</dbReference>
<keyword evidence="1" id="KW-0732">Signal</keyword>
<reference evidence="2 3" key="2">
    <citation type="journal article" date="2017" name="Front. Plant Sci.">
        <title>Gene Classification and Mining of Molecular Markers Useful in Red Clover (Trifolium pratense) Breeding.</title>
        <authorList>
            <person name="Istvanek J."/>
            <person name="Dluhosova J."/>
            <person name="Dluhos P."/>
            <person name="Patkova L."/>
            <person name="Nedelnik J."/>
            <person name="Repkova J."/>
        </authorList>
    </citation>
    <scope>NUCLEOTIDE SEQUENCE [LARGE SCALE GENOMIC DNA]</scope>
    <source>
        <strain evidence="3">cv. Tatra</strain>
        <tissue evidence="2">Young leaves</tissue>
    </source>
</reference>
<evidence type="ECO:0000313" key="3">
    <source>
        <dbReference type="Proteomes" id="UP000236291"/>
    </source>
</evidence>
<comment type="caution">
    <text evidence="2">The sequence shown here is derived from an EMBL/GenBank/DDBJ whole genome shotgun (WGS) entry which is preliminary data.</text>
</comment>
<evidence type="ECO:0000256" key="1">
    <source>
        <dbReference type="SAM" id="SignalP"/>
    </source>
</evidence>
<dbReference type="AlphaFoldDB" id="A0A2K3MF46"/>
<dbReference type="PANTHER" id="PTHR36896">
    <property type="entry name" value="OS01G0729500 PROTEIN"/>
    <property type="match status" value="1"/>
</dbReference>
<feature type="chain" id="PRO_5014378545" evidence="1">
    <location>
        <begin position="27"/>
        <end position="106"/>
    </location>
</feature>
<evidence type="ECO:0000313" key="2">
    <source>
        <dbReference type="EMBL" id="PNX89394.1"/>
    </source>
</evidence>